<evidence type="ECO:0000313" key="2">
    <source>
        <dbReference type="Proteomes" id="UP000239772"/>
    </source>
</evidence>
<keyword evidence="2" id="KW-1185">Reference proteome</keyword>
<evidence type="ECO:0000313" key="1">
    <source>
        <dbReference type="EMBL" id="PSC04927.1"/>
    </source>
</evidence>
<sequence>MSAAILPSSPRPRHLRPTALVAGVTLAGLLVGALLGFVAVEAASYWVVSEPIIPPHTNSQP</sequence>
<protein>
    <submittedName>
        <fullName evidence="1">Uncharacterized protein</fullName>
    </submittedName>
</protein>
<dbReference type="EMBL" id="PVZS01000010">
    <property type="protein sequence ID" value="PSC04927.1"/>
    <property type="molecule type" value="Genomic_DNA"/>
</dbReference>
<dbReference type="AlphaFoldDB" id="A0A2T1HTF7"/>
<comment type="caution">
    <text evidence="1">The sequence shown here is derived from an EMBL/GenBank/DDBJ whole genome shotgun (WGS) entry which is preliminary data.</text>
</comment>
<organism evidence="1 2">
    <name type="scientific">Alsobacter soli</name>
    <dbReference type="NCBI Taxonomy" id="2109933"/>
    <lineage>
        <taxon>Bacteria</taxon>
        <taxon>Pseudomonadati</taxon>
        <taxon>Pseudomonadota</taxon>
        <taxon>Alphaproteobacteria</taxon>
        <taxon>Hyphomicrobiales</taxon>
        <taxon>Alsobacteraceae</taxon>
        <taxon>Alsobacter</taxon>
    </lineage>
</organism>
<gene>
    <name evidence="1" type="ORF">SLNSH_10765</name>
</gene>
<dbReference type="RefSeq" id="WP_106336912.1">
    <property type="nucleotide sequence ID" value="NZ_PVZS01000010.1"/>
</dbReference>
<name>A0A2T1HTF7_9HYPH</name>
<dbReference type="Proteomes" id="UP000239772">
    <property type="component" value="Unassembled WGS sequence"/>
</dbReference>
<accession>A0A2T1HTF7</accession>
<reference evidence="2" key="1">
    <citation type="submission" date="2018-03" db="EMBL/GenBank/DDBJ databases">
        <authorList>
            <person name="Sun L."/>
            <person name="Liu H."/>
            <person name="Chen W."/>
            <person name="Huang K."/>
            <person name="Liu W."/>
            <person name="Gao X."/>
        </authorList>
    </citation>
    <scope>NUCLEOTIDE SEQUENCE [LARGE SCALE GENOMIC DNA]</scope>
    <source>
        <strain evidence="2">SH9</strain>
    </source>
</reference>
<proteinExistence type="predicted"/>